<gene>
    <name evidence="1" type="ORF">P154DRAFT_346285</name>
</gene>
<dbReference type="Proteomes" id="UP000799779">
    <property type="component" value="Unassembled WGS sequence"/>
</dbReference>
<proteinExistence type="predicted"/>
<protein>
    <submittedName>
        <fullName evidence="1">Uncharacterized protein</fullName>
    </submittedName>
</protein>
<keyword evidence="2" id="KW-1185">Reference proteome</keyword>
<dbReference type="EMBL" id="ML977639">
    <property type="protein sequence ID" value="KAF1995449.1"/>
    <property type="molecule type" value="Genomic_DNA"/>
</dbReference>
<accession>A0A6A5W3D2</accession>
<dbReference type="AlphaFoldDB" id="A0A6A5W3D2"/>
<sequence length="195" mass="22111">MPGTRLSRTFGTSLYGCLLQAEGFIPLLSVLESRRGITTRIIAIQQLSYCFIPLSRFLRFHSMNFSHQSRPCFWPSYVWICSGPERRLKGPWKDSNSRNRWHSAEFLISLVLKLSSLWLGPLLLPSRHSGETYELSGEPASGQRALPAPSAYKLPSEQWSMRGGMSLNFHCHVVPGCCFSFIRGCVQQYQLLQAP</sequence>
<reference evidence="1" key="1">
    <citation type="journal article" date="2020" name="Stud. Mycol.">
        <title>101 Dothideomycetes genomes: a test case for predicting lifestyles and emergence of pathogens.</title>
        <authorList>
            <person name="Haridas S."/>
            <person name="Albert R."/>
            <person name="Binder M."/>
            <person name="Bloem J."/>
            <person name="Labutti K."/>
            <person name="Salamov A."/>
            <person name="Andreopoulos B."/>
            <person name="Baker S."/>
            <person name="Barry K."/>
            <person name="Bills G."/>
            <person name="Bluhm B."/>
            <person name="Cannon C."/>
            <person name="Castanera R."/>
            <person name="Culley D."/>
            <person name="Daum C."/>
            <person name="Ezra D."/>
            <person name="Gonzalez J."/>
            <person name="Henrissat B."/>
            <person name="Kuo A."/>
            <person name="Liang C."/>
            <person name="Lipzen A."/>
            <person name="Lutzoni F."/>
            <person name="Magnuson J."/>
            <person name="Mondo S."/>
            <person name="Nolan M."/>
            <person name="Ohm R."/>
            <person name="Pangilinan J."/>
            <person name="Park H.-J."/>
            <person name="Ramirez L."/>
            <person name="Alfaro M."/>
            <person name="Sun H."/>
            <person name="Tritt A."/>
            <person name="Yoshinaga Y."/>
            <person name="Zwiers L.-H."/>
            <person name="Turgeon B."/>
            <person name="Goodwin S."/>
            <person name="Spatafora J."/>
            <person name="Crous P."/>
            <person name="Grigoriev I."/>
        </authorList>
    </citation>
    <scope>NUCLEOTIDE SEQUENCE</scope>
    <source>
        <strain evidence="1">CBS 123094</strain>
    </source>
</reference>
<name>A0A6A5W3D2_9PLEO</name>
<organism evidence="1 2">
    <name type="scientific">Amniculicola lignicola CBS 123094</name>
    <dbReference type="NCBI Taxonomy" id="1392246"/>
    <lineage>
        <taxon>Eukaryota</taxon>
        <taxon>Fungi</taxon>
        <taxon>Dikarya</taxon>
        <taxon>Ascomycota</taxon>
        <taxon>Pezizomycotina</taxon>
        <taxon>Dothideomycetes</taxon>
        <taxon>Pleosporomycetidae</taxon>
        <taxon>Pleosporales</taxon>
        <taxon>Amniculicolaceae</taxon>
        <taxon>Amniculicola</taxon>
    </lineage>
</organism>
<evidence type="ECO:0000313" key="2">
    <source>
        <dbReference type="Proteomes" id="UP000799779"/>
    </source>
</evidence>
<evidence type="ECO:0000313" key="1">
    <source>
        <dbReference type="EMBL" id="KAF1995449.1"/>
    </source>
</evidence>